<evidence type="ECO:0000313" key="1">
    <source>
        <dbReference type="EMBL" id="GIJ47246.1"/>
    </source>
</evidence>
<dbReference type="Proteomes" id="UP000619260">
    <property type="component" value="Unassembled WGS sequence"/>
</dbReference>
<dbReference type="Pfam" id="PF13560">
    <property type="entry name" value="HTH_31"/>
    <property type="match status" value="1"/>
</dbReference>
<gene>
    <name evidence="1" type="ORF">Val02_41320</name>
</gene>
<organism evidence="1 2">
    <name type="scientific">Virgisporangium aliadipatigenens</name>
    <dbReference type="NCBI Taxonomy" id="741659"/>
    <lineage>
        <taxon>Bacteria</taxon>
        <taxon>Bacillati</taxon>
        <taxon>Actinomycetota</taxon>
        <taxon>Actinomycetes</taxon>
        <taxon>Micromonosporales</taxon>
        <taxon>Micromonosporaceae</taxon>
        <taxon>Virgisporangium</taxon>
    </lineage>
</organism>
<sequence length="136" mass="15395">MCFGSMVTLCFVTPFGRFVQLLMTRADLGPKDVMRRSAMAVSTIERLMSERTVTSTATVRTLARGLDTPADDLIVLLRPYTPTDPAHVRARFDLLVGDLTMDEMRDAVEASTVLTDERKKLLLDDIDTIDWENWIR</sequence>
<protein>
    <submittedName>
        <fullName evidence="1">Uncharacterized protein</fullName>
    </submittedName>
</protein>
<proteinExistence type="predicted"/>
<dbReference type="AlphaFoldDB" id="A0A8J4DRN3"/>
<dbReference type="GO" id="GO:0003677">
    <property type="term" value="F:DNA binding"/>
    <property type="evidence" value="ECO:0007669"/>
    <property type="project" value="InterPro"/>
</dbReference>
<name>A0A8J4DRN3_9ACTN</name>
<dbReference type="SUPFAM" id="SSF47413">
    <property type="entry name" value="lambda repressor-like DNA-binding domains"/>
    <property type="match status" value="1"/>
</dbReference>
<comment type="caution">
    <text evidence="1">The sequence shown here is derived from an EMBL/GenBank/DDBJ whole genome shotgun (WGS) entry which is preliminary data.</text>
</comment>
<keyword evidence="2" id="KW-1185">Reference proteome</keyword>
<dbReference type="InterPro" id="IPR010982">
    <property type="entry name" value="Lambda_DNA-bd_dom_sf"/>
</dbReference>
<evidence type="ECO:0000313" key="2">
    <source>
        <dbReference type="Proteomes" id="UP000619260"/>
    </source>
</evidence>
<dbReference type="EMBL" id="BOPF01000014">
    <property type="protein sequence ID" value="GIJ47246.1"/>
    <property type="molecule type" value="Genomic_DNA"/>
</dbReference>
<accession>A0A8J4DRN3</accession>
<reference evidence="1" key="1">
    <citation type="submission" date="2021-01" db="EMBL/GenBank/DDBJ databases">
        <title>Whole genome shotgun sequence of Virgisporangium aliadipatigenens NBRC 105644.</title>
        <authorList>
            <person name="Komaki H."/>
            <person name="Tamura T."/>
        </authorList>
    </citation>
    <scope>NUCLEOTIDE SEQUENCE</scope>
    <source>
        <strain evidence="1">NBRC 105644</strain>
    </source>
</reference>